<sequence length="736" mass="80995">MSTTDNGSTIIGFSDETESSLLIQQSGVRFTLSSLPNVQVVELLRAFAGPNGMHHDDALQKLSYEANLDKNGMTAVSKCHRLLKGFVEFAQPTPTSPVRHVPSTWVVNTFQMAQTQAEHKRQNRQLSPFESMVAGAIAGACAKTTIAPGDRVKILYQVDSNRTFTLRCAAKTGMQIVREEGPLGLWRGNGAMMIRVVPYASITFMTFERYQQAYCDLFKSAPNPLIRLIAGSSAGATATALTYPLDLMRARLATDNAINPRYAFGYSRAIRDIIEKEGATSLYRGLRVTLVGIIPYAGLSFATFETLKATWIQKKQLKSEKDIPHLHRVIFGATAGLVGQSITYPLDIVRRRMQVSSSSQCSSIWTTFRQILTKEGVRKGLYKGLSMNWIKGPISVAISFNVNDAIKGQLRNDTHPDVTSTRRYGEINSLSPLEVLVAGGLAGAVSKTVTAPLDLVKILFQVDPQQPFSLAKFSGRLTDIAKSKGPLALWAGNTAAVLRVVPFSAITFLTFDRYELLFMRSMHRDTDFVSQFVAGAAAGATATALTYPFDLLRARLANNWHQFSDTRYTVAMQQIVERGGGYRALFSGLKPTLIGIMPYAGLSFGTFQTMKSKLREREGMLQDSDLPLIPRLGCGILGGFVGQTLTYPLHIVRRRFQIAGEQYSSVWRALTSIYRSEGLRQGLFKGMFLTWAKGPLTVAITLTLNDVLKDRLSQLSLAETESEAHVYTCPTGTPTV</sequence>
<keyword evidence="11 12" id="KW-0472">Membrane</keyword>
<evidence type="ECO:0000313" key="13">
    <source>
        <dbReference type="EMBL" id="CAD9035420.1"/>
    </source>
</evidence>
<gene>
    <name evidence="13" type="ORF">EGYM00392_LOCUS46574</name>
</gene>
<comment type="similarity">
    <text evidence="2">Belongs to the mitochondrial carrier (TC 2.A.29) family.</text>
</comment>
<dbReference type="AlphaFoldDB" id="A0A7S1J880"/>
<evidence type="ECO:0000256" key="12">
    <source>
        <dbReference type="PROSITE-ProRule" id="PRU00282"/>
    </source>
</evidence>
<evidence type="ECO:0000256" key="6">
    <source>
        <dbReference type="ARBA" id="ARBA00022737"/>
    </source>
</evidence>
<dbReference type="FunFam" id="1.50.40.10:FF:000016">
    <property type="entry name" value="Solute carrier family 25 member 23"/>
    <property type="match status" value="1"/>
</dbReference>
<dbReference type="PANTHER" id="PTHR24089">
    <property type="entry name" value="SOLUTE CARRIER FAMILY 25"/>
    <property type="match status" value="1"/>
</dbReference>
<keyword evidence="8" id="KW-0106">Calcium</keyword>
<evidence type="ECO:0000256" key="7">
    <source>
        <dbReference type="ARBA" id="ARBA00022792"/>
    </source>
</evidence>
<evidence type="ECO:0000256" key="2">
    <source>
        <dbReference type="ARBA" id="ARBA00006375"/>
    </source>
</evidence>
<keyword evidence="3" id="KW-0813">Transport</keyword>
<evidence type="ECO:0000256" key="8">
    <source>
        <dbReference type="ARBA" id="ARBA00022837"/>
    </source>
</evidence>
<dbReference type="GO" id="GO:0055085">
    <property type="term" value="P:transmembrane transport"/>
    <property type="evidence" value="ECO:0007669"/>
    <property type="project" value="InterPro"/>
</dbReference>
<dbReference type="GO" id="GO:0046872">
    <property type="term" value="F:metal ion binding"/>
    <property type="evidence" value="ECO:0007669"/>
    <property type="project" value="UniProtKB-KW"/>
</dbReference>
<keyword evidence="9" id="KW-1133">Transmembrane helix</keyword>
<dbReference type="InterPro" id="IPR002167">
    <property type="entry name" value="GDC-like"/>
</dbReference>
<evidence type="ECO:0000256" key="5">
    <source>
        <dbReference type="ARBA" id="ARBA00022723"/>
    </source>
</evidence>
<accession>A0A7S1J880</accession>
<dbReference type="InterPro" id="IPR023395">
    <property type="entry name" value="MCP_dom_sf"/>
</dbReference>
<dbReference type="Pfam" id="PF00153">
    <property type="entry name" value="Mito_carr"/>
    <property type="match status" value="6"/>
</dbReference>
<feature type="repeat" description="Solcar" evidence="12">
    <location>
        <begin position="222"/>
        <end position="310"/>
    </location>
</feature>
<feature type="repeat" description="Solcar" evidence="12">
    <location>
        <begin position="430"/>
        <end position="517"/>
    </location>
</feature>
<reference evidence="13" key="1">
    <citation type="submission" date="2021-01" db="EMBL/GenBank/DDBJ databases">
        <authorList>
            <person name="Corre E."/>
            <person name="Pelletier E."/>
            <person name="Niang G."/>
            <person name="Scheremetjew M."/>
            <person name="Finn R."/>
            <person name="Kale V."/>
            <person name="Holt S."/>
            <person name="Cochrane G."/>
            <person name="Meng A."/>
            <person name="Brown T."/>
            <person name="Cohen L."/>
        </authorList>
    </citation>
    <scope>NUCLEOTIDE SEQUENCE</scope>
    <source>
        <strain evidence="13">NIES-381</strain>
    </source>
</reference>
<dbReference type="EMBL" id="HBGA01125960">
    <property type="protein sequence ID" value="CAD9035420.1"/>
    <property type="molecule type" value="Transcribed_RNA"/>
</dbReference>
<feature type="repeat" description="Solcar" evidence="12">
    <location>
        <begin position="626"/>
        <end position="711"/>
    </location>
</feature>
<evidence type="ECO:0000256" key="4">
    <source>
        <dbReference type="ARBA" id="ARBA00022692"/>
    </source>
</evidence>
<dbReference type="InterPro" id="IPR018108">
    <property type="entry name" value="MCP_transmembrane"/>
</dbReference>
<comment type="subcellular location">
    <subcellularLocation>
        <location evidence="1">Mitochondrion inner membrane</location>
        <topology evidence="1">Multi-pass membrane protein</topology>
    </subcellularLocation>
</comment>
<evidence type="ECO:0000256" key="11">
    <source>
        <dbReference type="ARBA" id="ARBA00023136"/>
    </source>
</evidence>
<feature type="repeat" description="Solcar" evidence="12">
    <location>
        <begin position="323"/>
        <end position="409"/>
    </location>
</feature>
<keyword evidence="6" id="KW-0677">Repeat</keyword>
<evidence type="ECO:0000256" key="3">
    <source>
        <dbReference type="ARBA" id="ARBA00022448"/>
    </source>
</evidence>
<evidence type="ECO:0000256" key="9">
    <source>
        <dbReference type="ARBA" id="ARBA00022989"/>
    </source>
</evidence>
<dbReference type="InterPro" id="IPR002067">
    <property type="entry name" value="MCP"/>
</dbReference>
<dbReference type="GO" id="GO:0005743">
    <property type="term" value="C:mitochondrial inner membrane"/>
    <property type="evidence" value="ECO:0007669"/>
    <property type="project" value="UniProtKB-SubCell"/>
</dbReference>
<dbReference type="SUPFAM" id="SSF103506">
    <property type="entry name" value="Mitochondrial carrier"/>
    <property type="match status" value="2"/>
</dbReference>
<keyword evidence="10" id="KW-0496">Mitochondrion</keyword>
<keyword evidence="5" id="KW-0479">Metal-binding</keyword>
<evidence type="ECO:0000256" key="10">
    <source>
        <dbReference type="ARBA" id="ARBA00023128"/>
    </source>
</evidence>
<keyword evidence="4 12" id="KW-0812">Transmembrane</keyword>
<proteinExistence type="inferred from homology"/>
<evidence type="ECO:0000256" key="1">
    <source>
        <dbReference type="ARBA" id="ARBA00004448"/>
    </source>
</evidence>
<dbReference type="PRINTS" id="PR00926">
    <property type="entry name" value="MITOCARRIER"/>
</dbReference>
<dbReference type="PROSITE" id="PS50920">
    <property type="entry name" value="SOLCAR"/>
    <property type="match status" value="6"/>
</dbReference>
<protein>
    <submittedName>
        <fullName evidence="13">Uncharacterized protein</fullName>
    </submittedName>
</protein>
<organism evidence="13">
    <name type="scientific">Eutreptiella gymnastica</name>
    <dbReference type="NCBI Taxonomy" id="73025"/>
    <lineage>
        <taxon>Eukaryota</taxon>
        <taxon>Discoba</taxon>
        <taxon>Euglenozoa</taxon>
        <taxon>Euglenida</taxon>
        <taxon>Spirocuta</taxon>
        <taxon>Euglenophyceae</taxon>
        <taxon>Eutreptiales</taxon>
        <taxon>Eutreptiaceae</taxon>
        <taxon>Eutreptiella</taxon>
    </lineage>
</organism>
<feature type="repeat" description="Solcar" evidence="12">
    <location>
        <begin position="126"/>
        <end position="213"/>
    </location>
</feature>
<dbReference type="PRINTS" id="PR00928">
    <property type="entry name" value="GRAVESDC"/>
</dbReference>
<feature type="repeat" description="Solcar" evidence="12">
    <location>
        <begin position="526"/>
        <end position="613"/>
    </location>
</feature>
<name>A0A7S1J880_9EUGL</name>
<dbReference type="Gene3D" id="1.50.40.10">
    <property type="entry name" value="Mitochondrial carrier domain"/>
    <property type="match status" value="2"/>
</dbReference>
<keyword evidence="7" id="KW-0999">Mitochondrion inner membrane</keyword>